<sequence>MLENASQKQVERDPRSHLFAVKKYSKILKGRKALLVSIKYNNNRTAVGNRVVDDSEGSEECTDDEVYSQGTHQEELSLSLKGTFGSDFSIFDTTSRSKTTSRRPRAADIPARED</sequence>
<feature type="region of interest" description="Disordered" evidence="1">
    <location>
        <begin position="93"/>
        <end position="114"/>
    </location>
</feature>
<feature type="region of interest" description="Disordered" evidence="1">
    <location>
        <begin position="50"/>
        <end position="72"/>
    </location>
</feature>
<protein>
    <submittedName>
        <fullName evidence="2">Uncharacterized protein</fullName>
    </submittedName>
</protein>
<feature type="compositionally biased region" description="Acidic residues" evidence="1">
    <location>
        <begin position="54"/>
        <end position="66"/>
    </location>
</feature>
<dbReference type="EMBL" id="CALOZG010000025">
    <property type="protein sequence ID" value="CAH4032019.1"/>
    <property type="molecule type" value="Genomic_DNA"/>
</dbReference>
<organism evidence="2 3">
    <name type="scientific">Pieris brassicae</name>
    <name type="common">White butterfly</name>
    <name type="synonym">Large white butterfly</name>
    <dbReference type="NCBI Taxonomy" id="7116"/>
    <lineage>
        <taxon>Eukaryota</taxon>
        <taxon>Metazoa</taxon>
        <taxon>Ecdysozoa</taxon>
        <taxon>Arthropoda</taxon>
        <taxon>Hexapoda</taxon>
        <taxon>Insecta</taxon>
        <taxon>Pterygota</taxon>
        <taxon>Neoptera</taxon>
        <taxon>Endopterygota</taxon>
        <taxon>Lepidoptera</taxon>
        <taxon>Glossata</taxon>
        <taxon>Ditrysia</taxon>
        <taxon>Papilionoidea</taxon>
        <taxon>Pieridae</taxon>
        <taxon>Pierinae</taxon>
        <taxon>Pieris</taxon>
    </lineage>
</organism>
<evidence type="ECO:0000313" key="2">
    <source>
        <dbReference type="EMBL" id="CAH4032019.1"/>
    </source>
</evidence>
<proteinExistence type="predicted"/>
<accession>A0A9P0TMN5</accession>
<gene>
    <name evidence="2" type="ORF">PIBRA_LOCUS8463</name>
</gene>
<evidence type="ECO:0000313" key="3">
    <source>
        <dbReference type="Proteomes" id="UP001152562"/>
    </source>
</evidence>
<name>A0A9P0TMN5_PIEBR</name>
<dbReference type="AlphaFoldDB" id="A0A9P0TMN5"/>
<comment type="caution">
    <text evidence="2">The sequence shown here is derived from an EMBL/GenBank/DDBJ whole genome shotgun (WGS) entry which is preliminary data.</text>
</comment>
<keyword evidence="3" id="KW-1185">Reference proteome</keyword>
<evidence type="ECO:0000256" key="1">
    <source>
        <dbReference type="SAM" id="MobiDB-lite"/>
    </source>
</evidence>
<reference evidence="2" key="1">
    <citation type="submission" date="2022-05" db="EMBL/GenBank/DDBJ databases">
        <authorList>
            <person name="Okamura Y."/>
        </authorList>
    </citation>
    <scope>NUCLEOTIDE SEQUENCE</scope>
</reference>
<dbReference type="Proteomes" id="UP001152562">
    <property type="component" value="Unassembled WGS sequence"/>
</dbReference>